<dbReference type="OrthoDB" id="1736719at2"/>
<proteinExistence type="predicted"/>
<organism evidence="3 4">
    <name type="scientific">Anaerobacterium chartisolvens</name>
    <dbReference type="NCBI Taxonomy" id="1297424"/>
    <lineage>
        <taxon>Bacteria</taxon>
        <taxon>Bacillati</taxon>
        <taxon>Bacillota</taxon>
        <taxon>Clostridia</taxon>
        <taxon>Eubacteriales</taxon>
        <taxon>Oscillospiraceae</taxon>
        <taxon>Anaerobacterium</taxon>
    </lineage>
</organism>
<evidence type="ECO:0000313" key="3">
    <source>
        <dbReference type="EMBL" id="RCX18929.1"/>
    </source>
</evidence>
<dbReference type="EMBL" id="QPJT01000004">
    <property type="protein sequence ID" value="RCX18929.1"/>
    <property type="molecule type" value="Genomic_DNA"/>
</dbReference>
<gene>
    <name evidence="3" type="ORF">DFR58_104202</name>
</gene>
<feature type="coiled-coil region" evidence="1">
    <location>
        <begin position="386"/>
        <end position="430"/>
    </location>
</feature>
<keyword evidence="4" id="KW-1185">Reference proteome</keyword>
<name>A0A369BBM3_9FIRM</name>
<feature type="region of interest" description="Disordered" evidence="2">
    <location>
        <begin position="459"/>
        <end position="485"/>
    </location>
</feature>
<dbReference type="AlphaFoldDB" id="A0A369BBM3"/>
<accession>A0A369BBM3</accession>
<feature type="compositionally biased region" description="Basic and acidic residues" evidence="2">
    <location>
        <begin position="476"/>
        <end position="485"/>
    </location>
</feature>
<evidence type="ECO:0000313" key="4">
    <source>
        <dbReference type="Proteomes" id="UP000253034"/>
    </source>
</evidence>
<evidence type="ECO:0000256" key="1">
    <source>
        <dbReference type="SAM" id="Coils"/>
    </source>
</evidence>
<dbReference type="RefSeq" id="WP_114296770.1">
    <property type="nucleotide sequence ID" value="NZ_QPJT01000004.1"/>
</dbReference>
<dbReference type="Proteomes" id="UP000253034">
    <property type="component" value="Unassembled WGS sequence"/>
</dbReference>
<protein>
    <submittedName>
        <fullName evidence="3">Uncharacterized protein</fullName>
    </submittedName>
</protein>
<reference evidence="3 4" key="1">
    <citation type="submission" date="2018-07" db="EMBL/GenBank/DDBJ databases">
        <title>Genomic Encyclopedia of Type Strains, Phase IV (KMG-IV): sequencing the most valuable type-strain genomes for metagenomic binning, comparative biology and taxonomic classification.</title>
        <authorList>
            <person name="Goeker M."/>
        </authorList>
    </citation>
    <scope>NUCLEOTIDE SEQUENCE [LARGE SCALE GENOMIC DNA]</scope>
    <source>
        <strain evidence="3 4">DSM 27016</strain>
    </source>
</reference>
<evidence type="ECO:0000256" key="2">
    <source>
        <dbReference type="SAM" id="MobiDB-lite"/>
    </source>
</evidence>
<sequence length="485" mass="56069">MYNYDKRQYIFKQSDGRTVNIFFDEKLGLCHCHLTPKGTWSEAVSISRNLHPLFYADMDSEDCFHILSQSREGNIIYFFLKNLDIKTFTILTSRTSYTYNKHLFLLPLKSAVHLFYVLKHDSSLIFAHQLFTNNVAGYPKVIDYITGDPIPHCIVCDKWENIYAFYRSTDGKYLQLGYKKYLSDRKTWGEFIPVTSLDSHCEYAKVICDTSNVIHMCCQSRPNKQYELVYKQKAPDKNIWSRESVLCTSPHSFDNLSILQVYEKLIIYWVHNDIIYYCLSENNGSIWSKPGRYNFPTGRHLMCIAYKSNVFGDSDSIIAPYIPGNFISGFKLAFYQNNSPAAKNEAEDSLKSLVGDELKVLKENFEGLKKTVRSNSEYSLKIISSQESIEKEIIKLSLRLNLIENELNQLRQLENRLDSFRLELDDLKTEVPLKIAGCYEFKDRIPHIKALMNSSLVNTTESQAEPAEEASGVTLRGKEHEEISD</sequence>
<keyword evidence="1" id="KW-0175">Coiled coil</keyword>
<comment type="caution">
    <text evidence="3">The sequence shown here is derived from an EMBL/GenBank/DDBJ whole genome shotgun (WGS) entry which is preliminary data.</text>
</comment>